<evidence type="ECO:0000256" key="1">
    <source>
        <dbReference type="ARBA" id="ARBA00022676"/>
    </source>
</evidence>
<comment type="caution">
    <text evidence="5">The sequence shown here is derived from an EMBL/GenBank/DDBJ whole genome shotgun (WGS) entry which is preliminary data.</text>
</comment>
<dbReference type="Gene3D" id="3.40.50.2000">
    <property type="entry name" value="Glycogen Phosphorylase B"/>
    <property type="match status" value="2"/>
</dbReference>
<protein>
    <submittedName>
        <fullName evidence="5">Glycosyltransferase</fullName>
    </submittedName>
</protein>
<reference evidence="5 6" key="1">
    <citation type="submission" date="2019-08" db="EMBL/GenBank/DDBJ databases">
        <title>Whole genome sequencing of chitin degrading bacteria Chitinophaga pinensis YS16.</title>
        <authorList>
            <person name="Singh R.P."/>
            <person name="Manchanda G."/>
            <person name="Maurya I.K."/>
            <person name="Joshi N.K."/>
            <person name="Srivastava A.K."/>
        </authorList>
    </citation>
    <scope>NUCLEOTIDE SEQUENCE [LARGE SCALE GENOMIC DNA]</scope>
    <source>
        <strain evidence="5 6">YS-16</strain>
    </source>
</reference>
<evidence type="ECO:0000313" key="6">
    <source>
        <dbReference type="Proteomes" id="UP000318815"/>
    </source>
</evidence>
<dbReference type="AlphaFoldDB" id="A0A5C6LQV5"/>
<dbReference type="Pfam" id="PF13439">
    <property type="entry name" value="Glyco_transf_4"/>
    <property type="match status" value="1"/>
</dbReference>
<evidence type="ECO:0000256" key="2">
    <source>
        <dbReference type="ARBA" id="ARBA00022679"/>
    </source>
</evidence>
<keyword evidence="2 5" id="KW-0808">Transferase</keyword>
<keyword evidence="6" id="KW-1185">Reference proteome</keyword>
<keyword evidence="1" id="KW-0328">Glycosyltransferase</keyword>
<evidence type="ECO:0000259" key="4">
    <source>
        <dbReference type="Pfam" id="PF13439"/>
    </source>
</evidence>
<accession>A0A5C6LQV5</accession>
<dbReference type="PANTHER" id="PTHR12526">
    <property type="entry name" value="GLYCOSYLTRANSFERASE"/>
    <property type="match status" value="1"/>
</dbReference>
<dbReference type="EMBL" id="VOHS01000021">
    <property type="protein sequence ID" value="TWV98879.1"/>
    <property type="molecule type" value="Genomic_DNA"/>
</dbReference>
<proteinExistence type="predicted"/>
<dbReference type="Proteomes" id="UP000318815">
    <property type="component" value="Unassembled WGS sequence"/>
</dbReference>
<dbReference type="InterPro" id="IPR001296">
    <property type="entry name" value="Glyco_trans_1"/>
</dbReference>
<organism evidence="5 6">
    <name type="scientific">Chitinophaga pinensis</name>
    <dbReference type="NCBI Taxonomy" id="79329"/>
    <lineage>
        <taxon>Bacteria</taxon>
        <taxon>Pseudomonadati</taxon>
        <taxon>Bacteroidota</taxon>
        <taxon>Chitinophagia</taxon>
        <taxon>Chitinophagales</taxon>
        <taxon>Chitinophagaceae</taxon>
        <taxon>Chitinophaga</taxon>
    </lineage>
</organism>
<dbReference type="GO" id="GO:0016757">
    <property type="term" value="F:glycosyltransferase activity"/>
    <property type="evidence" value="ECO:0007669"/>
    <property type="project" value="UniProtKB-KW"/>
</dbReference>
<evidence type="ECO:0000313" key="5">
    <source>
        <dbReference type="EMBL" id="TWV98879.1"/>
    </source>
</evidence>
<dbReference type="OrthoDB" id="9771846at2"/>
<feature type="domain" description="Glycosyltransferase subfamily 4-like N-terminal" evidence="4">
    <location>
        <begin position="17"/>
        <end position="178"/>
    </location>
</feature>
<dbReference type="RefSeq" id="WP_146306635.1">
    <property type="nucleotide sequence ID" value="NZ_VOHS01000021.1"/>
</dbReference>
<dbReference type="InterPro" id="IPR028098">
    <property type="entry name" value="Glyco_trans_4-like_N"/>
</dbReference>
<dbReference type="Pfam" id="PF00534">
    <property type="entry name" value="Glycos_transf_1"/>
    <property type="match status" value="1"/>
</dbReference>
<dbReference type="SUPFAM" id="SSF53756">
    <property type="entry name" value="UDP-Glycosyltransferase/glycogen phosphorylase"/>
    <property type="match status" value="1"/>
</dbReference>
<name>A0A5C6LQV5_9BACT</name>
<dbReference type="PANTHER" id="PTHR12526:SF510">
    <property type="entry name" value="D-INOSITOL 3-PHOSPHATE GLYCOSYLTRANSFERASE"/>
    <property type="match status" value="1"/>
</dbReference>
<evidence type="ECO:0000259" key="3">
    <source>
        <dbReference type="Pfam" id="PF00534"/>
    </source>
</evidence>
<sequence>MAKKKILFLGPAWPFRGGLSAYNERLAEELQKDAEVEIWTFTVQYPSFLFPGKSQFTDAPAPANLRIRRLINSVNPLNWIKVGRMIRKWKPDLIVTKYWLPLMGPCLGTLLRLGKSKHTRAVSILDNVIPHEKRPGDVPFTKYFLKPVDAFIAMSQSVLDDLRQFEPGKPASLIPHPVYDNYGTPVSKAVAREHLKLEQDKKYILFFGFIREYKGLDLLLKAMADERLKAMDVRVIVAGEFYGDSAPIMKLLDELKLGERVILHTDFIAEDAVKDYFCAADLVVQPYKSATQSGISQIAYHFEKPMVVTRVGGLVEMVPDNIVGFQCEPEPTDIAAKIAKYYTDNREADMTAAVRTEKKQYSWERLAGEINRLVYSK</sequence>
<gene>
    <name evidence="5" type="ORF">FEF09_19280</name>
</gene>
<feature type="domain" description="Glycosyl transferase family 1" evidence="3">
    <location>
        <begin position="191"/>
        <end position="348"/>
    </location>
</feature>